<keyword evidence="2" id="KW-1185">Reference proteome</keyword>
<dbReference type="Proteomes" id="UP000789525">
    <property type="component" value="Unassembled WGS sequence"/>
</dbReference>
<accession>A0ACA9QSF7</accession>
<sequence>MYSEKANEFGAFLDETTAIEQNIGLIRKNIATIQDYQTRILG</sequence>
<gene>
    <name evidence="1" type="ORF">ACOLOM_LOCUS13009</name>
</gene>
<organism evidence="1 2">
    <name type="scientific">Acaulospora colombiana</name>
    <dbReference type="NCBI Taxonomy" id="27376"/>
    <lineage>
        <taxon>Eukaryota</taxon>
        <taxon>Fungi</taxon>
        <taxon>Fungi incertae sedis</taxon>
        <taxon>Mucoromycota</taxon>
        <taxon>Glomeromycotina</taxon>
        <taxon>Glomeromycetes</taxon>
        <taxon>Diversisporales</taxon>
        <taxon>Acaulosporaceae</taxon>
        <taxon>Acaulospora</taxon>
    </lineage>
</organism>
<dbReference type="EMBL" id="CAJVPT010056536">
    <property type="protein sequence ID" value="CAG8756958.1"/>
    <property type="molecule type" value="Genomic_DNA"/>
</dbReference>
<reference evidence="1" key="1">
    <citation type="submission" date="2021-06" db="EMBL/GenBank/DDBJ databases">
        <authorList>
            <person name="Kallberg Y."/>
            <person name="Tangrot J."/>
            <person name="Rosling A."/>
        </authorList>
    </citation>
    <scope>NUCLEOTIDE SEQUENCE</scope>
    <source>
        <strain evidence="1">CL356</strain>
    </source>
</reference>
<proteinExistence type="predicted"/>
<protein>
    <submittedName>
        <fullName evidence="1">17568_t:CDS:1</fullName>
    </submittedName>
</protein>
<feature type="non-terminal residue" evidence="1">
    <location>
        <position position="42"/>
    </location>
</feature>
<name>A0ACA9QSF7_9GLOM</name>
<comment type="caution">
    <text evidence="1">The sequence shown here is derived from an EMBL/GenBank/DDBJ whole genome shotgun (WGS) entry which is preliminary data.</text>
</comment>
<evidence type="ECO:0000313" key="1">
    <source>
        <dbReference type="EMBL" id="CAG8756958.1"/>
    </source>
</evidence>
<evidence type="ECO:0000313" key="2">
    <source>
        <dbReference type="Proteomes" id="UP000789525"/>
    </source>
</evidence>